<gene>
    <name evidence="3" type="ORF">B0I71DRAFT_155923</name>
</gene>
<feature type="chain" id="PRO_5043680325" evidence="2">
    <location>
        <begin position="18"/>
        <end position="497"/>
    </location>
</feature>
<sequence>MKLSNILLLTQLSGAYAYELRNAAVINILKTAISNGVVEARSSGIGKDQASAEIASFVPLLMDDILLPIFDEAVDHVLGEAFTAENFPPFISHVEQALADYEKSPAFSSATSLLSLVRTHYDYHKAVQLASASMDGYYNLLKGAILPITGEPGPSKAIVEGLFAVTRLICQLQLTDGSVCDPYASEQIQTSAAETPVESSSEASATSAAEPVSTEAAAESSAAPVSSGAAPVSSGAAPVSSGAAPVSSAPAPVSSGAAPVSSAPAPISSGAAPVSSGSVSVAGNATSVAFTNSTAPYVTSTVTQTATNCINGDCITATITVTTCVPENAKSTVIKTVCPKCEGRTVTITVPCEDEETPAPKPAPAPAPKPDEKPSPKPAPAPAPKPDEKPAPKSEKPAASPAPKSEKPAVSPAPKAASPSAKPAPAPAPKSEKPAASPAPKAAASPAPKAAPAPAVAPKPAQSKPAQASPTPAQANGGNTWAVSTAAGIAAIAALLV</sequence>
<feature type="compositionally biased region" description="Low complexity" evidence="1">
    <location>
        <begin position="458"/>
        <end position="470"/>
    </location>
</feature>
<reference evidence="3 4" key="1">
    <citation type="submission" date="2018-07" db="EMBL/GenBank/DDBJ databases">
        <title>Draft Genome Assemblies for Five Robust Yarrowia lipolytica Strains Exhibiting High Lipid Production and Pentose Sugar Utilization and Sugar Alcohol Secretion from Undetoxified Lignocellulosic Biomass Hydrolysates.</title>
        <authorList>
            <consortium name="DOE Joint Genome Institute"/>
            <person name="Walker C."/>
            <person name="Ryu S."/>
            <person name="Na H."/>
            <person name="Zane M."/>
            <person name="LaButti K."/>
            <person name="Lipzen A."/>
            <person name="Haridas S."/>
            <person name="Barry K."/>
            <person name="Grigoriev I.V."/>
            <person name="Quarterman J."/>
            <person name="Slininger P."/>
            <person name="Dien B."/>
            <person name="Trinh C.T."/>
        </authorList>
    </citation>
    <scope>NUCLEOTIDE SEQUENCE [LARGE SCALE GENOMIC DNA]</scope>
    <source>
        <strain evidence="3 4">YB392</strain>
    </source>
</reference>
<organism evidence="3 4">
    <name type="scientific">Yarrowia lipolytica</name>
    <name type="common">Candida lipolytica</name>
    <dbReference type="NCBI Taxonomy" id="4952"/>
    <lineage>
        <taxon>Eukaryota</taxon>
        <taxon>Fungi</taxon>
        <taxon>Dikarya</taxon>
        <taxon>Ascomycota</taxon>
        <taxon>Saccharomycotina</taxon>
        <taxon>Dipodascomycetes</taxon>
        <taxon>Dipodascales</taxon>
        <taxon>Dipodascales incertae sedis</taxon>
        <taxon>Yarrowia</taxon>
    </lineage>
</organism>
<feature type="signal peptide" evidence="2">
    <location>
        <begin position="1"/>
        <end position="17"/>
    </location>
</feature>
<dbReference type="VEuPathDB" id="FungiDB:YALI1_B10094g"/>
<dbReference type="AlphaFoldDB" id="A0A371BYH3"/>
<dbReference type="OrthoDB" id="4094996at2759"/>
<accession>A0A371BYH3</accession>
<evidence type="ECO:0000313" key="3">
    <source>
        <dbReference type="EMBL" id="RDW22710.1"/>
    </source>
</evidence>
<dbReference type="EMBL" id="KZ859167">
    <property type="protein sequence ID" value="RDW22710.1"/>
    <property type="molecule type" value="Genomic_DNA"/>
</dbReference>
<feature type="region of interest" description="Disordered" evidence="1">
    <location>
        <begin position="190"/>
        <end position="278"/>
    </location>
</feature>
<keyword evidence="2" id="KW-0732">Signal</keyword>
<proteinExistence type="predicted"/>
<feature type="compositionally biased region" description="Basic and acidic residues" evidence="1">
    <location>
        <begin position="385"/>
        <end position="396"/>
    </location>
</feature>
<evidence type="ECO:0000256" key="2">
    <source>
        <dbReference type="SAM" id="SignalP"/>
    </source>
</evidence>
<name>A0A371BYH3_YARLL</name>
<evidence type="ECO:0000256" key="1">
    <source>
        <dbReference type="SAM" id="MobiDB-lite"/>
    </source>
</evidence>
<evidence type="ECO:0000313" key="4">
    <source>
        <dbReference type="Proteomes" id="UP000256601"/>
    </source>
</evidence>
<feature type="compositionally biased region" description="Low complexity" evidence="1">
    <location>
        <begin position="191"/>
        <end position="278"/>
    </location>
</feature>
<dbReference type="Proteomes" id="UP000256601">
    <property type="component" value="Unassembled WGS sequence"/>
</dbReference>
<feature type="compositionally biased region" description="Low complexity" evidence="1">
    <location>
        <begin position="397"/>
        <end position="421"/>
    </location>
</feature>
<feature type="compositionally biased region" description="Pro residues" evidence="1">
    <location>
        <begin position="359"/>
        <end position="368"/>
    </location>
</feature>
<dbReference type="VEuPathDB" id="FungiDB:YALI0_B07645g"/>
<feature type="compositionally biased region" description="Low complexity" evidence="1">
    <location>
        <begin position="434"/>
        <end position="448"/>
    </location>
</feature>
<feature type="region of interest" description="Disordered" evidence="1">
    <location>
        <begin position="352"/>
        <end position="479"/>
    </location>
</feature>
<protein>
    <submittedName>
        <fullName evidence="3">Uncharacterized protein</fullName>
    </submittedName>
</protein>